<dbReference type="EMBL" id="JAAEDH010000020">
    <property type="protein sequence ID" value="MBR0656602.1"/>
    <property type="molecule type" value="Genomic_DNA"/>
</dbReference>
<comment type="caution">
    <text evidence="1">The sequence shown here is derived from an EMBL/GenBank/DDBJ whole genome shotgun (WGS) entry which is preliminary data.</text>
</comment>
<proteinExistence type="predicted"/>
<dbReference type="RefSeq" id="WP_211875468.1">
    <property type="nucleotide sequence ID" value="NZ_JAAEDH010000020.1"/>
</dbReference>
<name>A0AAF1JYB5_9PROT</name>
<dbReference type="AlphaFoldDB" id="A0AAF1JYB5"/>
<reference evidence="1" key="2">
    <citation type="journal article" date="2021" name="Syst. Appl. Microbiol.">
        <title>Roseomonas hellenica sp. nov., isolated from roots of wild-growing Alkanna tinctoria.</title>
        <authorList>
            <person name="Rat A."/>
            <person name="Naranjo H.D."/>
            <person name="Lebbe L."/>
            <person name="Cnockaert M."/>
            <person name="Krigas N."/>
            <person name="Grigoriadou K."/>
            <person name="Maloupa E."/>
            <person name="Willems A."/>
        </authorList>
    </citation>
    <scope>NUCLEOTIDE SEQUENCE</scope>
    <source>
        <strain evidence="1">LMG 28251</strain>
    </source>
</reference>
<evidence type="ECO:0000313" key="1">
    <source>
        <dbReference type="EMBL" id="MBR0656602.1"/>
    </source>
</evidence>
<evidence type="ECO:0000313" key="2">
    <source>
        <dbReference type="Proteomes" id="UP001196068"/>
    </source>
</evidence>
<keyword evidence="2" id="KW-1185">Reference proteome</keyword>
<accession>A0AAF1JYB5</accession>
<reference evidence="1" key="1">
    <citation type="submission" date="2020-01" db="EMBL/GenBank/DDBJ databases">
        <authorList>
            <person name="Rat A."/>
        </authorList>
    </citation>
    <scope>NUCLEOTIDE SEQUENCE</scope>
    <source>
        <strain evidence="1">LMG 28251</strain>
    </source>
</reference>
<dbReference type="Proteomes" id="UP001196068">
    <property type="component" value="Unassembled WGS sequence"/>
</dbReference>
<protein>
    <submittedName>
        <fullName evidence="1">Uncharacterized protein</fullName>
    </submittedName>
</protein>
<sequence length="86" mass="9331">MPSLQDLGHAIARHPNPVKMIFLGFDLWLEVLGSGKVKTTLFKKGGLPTTEEEPIKTAKVPLMAVGEHMVVSVDITLPPDGFRLAP</sequence>
<organism evidence="1 2">
    <name type="scientific">Plastoroseomonas arctica</name>
    <dbReference type="NCBI Taxonomy" id="1509237"/>
    <lineage>
        <taxon>Bacteria</taxon>
        <taxon>Pseudomonadati</taxon>
        <taxon>Pseudomonadota</taxon>
        <taxon>Alphaproteobacteria</taxon>
        <taxon>Acetobacterales</taxon>
        <taxon>Acetobacteraceae</taxon>
        <taxon>Plastoroseomonas</taxon>
    </lineage>
</organism>
<gene>
    <name evidence="1" type="ORF">GXW79_16090</name>
</gene>